<name>A0A9X0BBT0_9EURO</name>
<accession>A0A9X0BBT0</accession>
<feature type="region of interest" description="Disordered" evidence="1">
    <location>
        <begin position="56"/>
        <end position="145"/>
    </location>
</feature>
<protein>
    <submittedName>
        <fullName evidence="2">Uncharacterized protein</fullName>
    </submittedName>
</protein>
<keyword evidence="3" id="KW-1185">Reference proteome</keyword>
<reference evidence="2" key="1">
    <citation type="submission" date="2022-12" db="EMBL/GenBank/DDBJ databases">
        <authorList>
            <person name="Petersen C."/>
        </authorList>
    </citation>
    <scope>NUCLEOTIDE SEQUENCE</scope>
    <source>
        <strain evidence="2">IBT 29677</strain>
    </source>
</reference>
<evidence type="ECO:0000313" key="2">
    <source>
        <dbReference type="EMBL" id="KAJ5403874.1"/>
    </source>
</evidence>
<organism evidence="2 3">
    <name type="scientific">Penicillium cosmopolitanum</name>
    <dbReference type="NCBI Taxonomy" id="1131564"/>
    <lineage>
        <taxon>Eukaryota</taxon>
        <taxon>Fungi</taxon>
        <taxon>Dikarya</taxon>
        <taxon>Ascomycota</taxon>
        <taxon>Pezizomycotina</taxon>
        <taxon>Eurotiomycetes</taxon>
        <taxon>Eurotiomycetidae</taxon>
        <taxon>Eurotiales</taxon>
        <taxon>Aspergillaceae</taxon>
        <taxon>Penicillium</taxon>
    </lineage>
</organism>
<sequence>MSDDTRRHWHGSSGNRHEHHNAWVAGGAKGPAGRAPWALTPEMMSNLNARRVSFPLSSRGVSRVSDSTAGASAHTQNQTPNPPTVSERRRSSASGNNGPGLFSNLQTQKREGGGSDMAGRRASWNEQSAKGGVFSKLWQDYTRGH</sequence>
<dbReference type="EMBL" id="JAPZBU010000005">
    <property type="protein sequence ID" value="KAJ5403874.1"/>
    <property type="molecule type" value="Genomic_DNA"/>
</dbReference>
<comment type="caution">
    <text evidence="2">The sequence shown here is derived from an EMBL/GenBank/DDBJ whole genome shotgun (WGS) entry which is preliminary data.</text>
</comment>
<dbReference type="RefSeq" id="XP_056491116.1">
    <property type="nucleotide sequence ID" value="XM_056628382.1"/>
</dbReference>
<dbReference type="OrthoDB" id="4158609at2759"/>
<evidence type="ECO:0000313" key="3">
    <source>
        <dbReference type="Proteomes" id="UP001147747"/>
    </source>
</evidence>
<proteinExistence type="predicted"/>
<dbReference type="AlphaFoldDB" id="A0A9X0BBT0"/>
<evidence type="ECO:0000256" key="1">
    <source>
        <dbReference type="SAM" id="MobiDB-lite"/>
    </source>
</evidence>
<gene>
    <name evidence="2" type="ORF">N7509_003745</name>
</gene>
<feature type="region of interest" description="Disordered" evidence="1">
    <location>
        <begin position="1"/>
        <end position="37"/>
    </location>
</feature>
<dbReference type="GeneID" id="81367362"/>
<dbReference type="Proteomes" id="UP001147747">
    <property type="component" value="Unassembled WGS sequence"/>
</dbReference>
<reference evidence="2" key="2">
    <citation type="journal article" date="2023" name="IMA Fungus">
        <title>Comparative genomic study of the Penicillium genus elucidates a diverse pangenome and 15 lateral gene transfer events.</title>
        <authorList>
            <person name="Petersen C."/>
            <person name="Sorensen T."/>
            <person name="Nielsen M.R."/>
            <person name="Sondergaard T.E."/>
            <person name="Sorensen J.L."/>
            <person name="Fitzpatrick D.A."/>
            <person name="Frisvad J.C."/>
            <person name="Nielsen K.L."/>
        </authorList>
    </citation>
    <scope>NUCLEOTIDE SEQUENCE</scope>
    <source>
        <strain evidence="2">IBT 29677</strain>
    </source>
</reference>
<feature type="compositionally biased region" description="Polar residues" evidence="1">
    <location>
        <begin position="56"/>
        <end position="79"/>
    </location>
</feature>